<evidence type="ECO:0000313" key="2">
    <source>
        <dbReference type="Proteomes" id="UP000291084"/>
    </source>
</evidence>
<gene>
    <name evidence="1" type="primary">Vigan.10G143900</name>
    <name evidence="1" type="ORF">VIGAN_10143900</name>
</gene>
<protein>
    <submittedName>
        <fullName evidence="1">Uncharacterized protein</fullName>
    </submittedName>
</protein>
<name>A0A0S3T3T6_PHAAN</name>
<dbReference type="AlphaFoldDB" id="A0A0S3T3T6"/>
<proteinExistence type="predicted"/>
<reference evidence="1 2" key="1">
    <citation type="journal article" date="2015" name="Sci. Rep.">
        <title>The power of single molecule real-time sequencing technology in the de novo assembly of a eukaryotic genome.</title>
        <authorList>
            <person name="Sakai H."/>
            <person name="Naito K."/>
            <person name="Ogiso-Tanaka E."/>
            <person name="Takahashi Y."/>
            <person name="Iseki K."/>
            <person name="Muto C."/>
            <person name="Satou K."/>
            <person name="Teruya K."/>
            <person name="Shiroma A."/>
            <person name="Shimoji M."/>
            <person name="Hirano T."/>
            <person name="Itoh T."/>
            <person name="Kaga A."/>
            <person name="Tomooka N."/>
        </authorList>
    </citation>
    <scope>NUCLEOTIDE SEQUENCE [LARGE SCALE GENOMIC DNA]</scope>
    <source>
        <strain evidence="2">cv. Shumari</strain>
    </source>
</reference>
<accession>A0A0S3T3T6</accession>
<organism evidence="1 2">
    <name type="scientific">Vigna angularis var. angularis</name>
    <dbReference type="NCBI Taxonomy" id="157739"/>
    <lineage>
        <taxon>Eukaryota</taxon>
        <taxon>Viridiplantae</taxon>
        <taxon>Streptophyta</taxon>
        <taxon>Embryophyta</taxon>
        <taxon>Tracheophyta</taxon>
        <taxon>Spermatophyta</taxon>
        <taxon>Magnoliopsida</taxon>
        <taxon>eudicotyledons</taxon>
        <taxon>Gunneridae</taxon>
        <taxon>Pentapetalae</taxon>
        <taxon>rosids</taxon>
        <taxon>fabids</taxon>
        <taxon>Fabales</taxon>
        <taxon>Fabaceae</taxon>
        <taxon>Papilionoideae</taxon>
        <taxon>50 kb inversion clade</taxon>
        <taxon>NPAAA clade</taxon>
        <taxon>indigoferoid/millettioid clade</taxon>
        <taxon>Phaseoleae</taxon>
        <taxon>Vigna</taxon>
    </lineage>
</organism>
<sequence>MIQGGLQELGIRILRVKWSVGIERVESGNLRDATRETPIVVFDGATESLKVTGRVLHWCGDSNESLSEGKRMGIEIESEALLVFEE</sequence>
<keyword evidence="2" id="KW-1185">Reference proteome</keyword>
<dbReference type="EMBL" id="AP015043">
    <property type="protein sequence ID" value="BAT99897.1"/>
    <property type="molecule type" value="Genomic_DNA"/>
</dbReference>
<evidence type="ECO:0000313" key="1">
    <source>
        <dbReference type="EMBL" id="BAT99897.1"/>
    </source>
</evidence>
<dbReference type="Proteomes" id="UP000291084">
    <property type="component" value="Chromosome 10"/>
</dbReference>